<feature type="region of interest" description="Disordered" evidence="1">
    <location>
        <begin position="1"/>
        <end position="43"/>
    </location>
</feature>
<protein>
    <recommendedName>
        <fullName evidence="4">Proteophosphoglycan ppg4</fullName>
    </recommendedName>
</protein>
<gene>
    <name evidence="2" type="ORF">R3P38DRAFT_3206185</name>
</gene>
<feature type="compositionally biased region" description="Low complexity" evidence="1">
    <location>
        <begin position="547"/>
        <end position="567"/>
    </location>
</feature>
<evidence type="ECO:0008006" key="4">
    <source>
        <dbReference type="Google" id="ProtNLM"/>
    </source>
</evidence>
<evidence type="ECO:0000256" key="1">
    <source>
        <dbReference type="SAM" id="MobiDB-lite"/>
    </source>
</evidence>
<feature type="region of interest" description="Disordered" evidence="1">
    <location>
        <begin position="228"/>
        <end position="301"/>
    </location>
</feature>
<feature type="region of interest" description="Disordered" evidence="1">
    <location>
        <begin position="697"/>
        <end position="736"/>
    </location>
</feature>
<name>A0AAW0AP17_9AGAR</name>
<comment type="caution">
    <text evidence="2">The sequence shown here is derived from an EMBL/GenBank/DDBJ whole genome shotgun (WGS) entry which is preliminary data.</text>
</comment>
<feature type="compositionally biased region" description="Polar residues" evidence="1">
    <location>
        <begin position="346"/>
        <end position="366"/>
    </location>
</feature>
<feature type="region of interest" description="Disordered" evidence="1">
    <location>
        <begin position="161"/>
        <end position="211"/>
    </location>
</feature>
<reference evidence="2 3" key="1">
    <citation type="journal article" date="2024" name="J Genomics">
        <title>Draft genome sequencing and assembly of Favolaschia claudopus CIRM-BRFM 2984 isolated from oak limbs.</title>
        <authorList>
            <person name="Navarro D."/>
            <person name="Drula E."/>
            <person name="Chaduli D."/>
            <person name="Cazenave R."/>
            <person name="Ahrendt S."/>
            <person name="Wang J."/>
            <person name="Lipzen A."/>
            <person name="Daum C."/>
            <person name="Barry K."/>
            <person name="Grigoriev I.V."/>
            <person name="Favel A."/>
            <person name="Rosso M.N."/>
            <person name="Martin F."/>
        </authorList>
    </citation>
    <scope>NUCLEOTIDE SEQUENCE [LARGE SCALE GENOMIC DNA]</scope>
    <source>
        <strain evidence="2 3">CIRM-BRFM 2984</strain>
    </source>
</reference>
<feature type="region of interest" description="Disordered" evidence="1">
    <location>
        <begin position="318"/>
        <end position="386"/>
    </location>
</feature>
<feature type="compositionally biased region" description="Low complexity" evidence="1">
    <location>
        <begin position="334"/>
        <end position="345"/>
    </location>
</feature>
<feature type="compositionally biased region" description="Low complexity" evidence="1">
    <location>
        <begin position="414"/>
        <end position="436"/>
    </location>
</feature>
<feature type="compositionally biased region" description="Basic residues" evidence="1">
    <location>
        <begin position="718"/>
        <end position="727"/>
    </location>
</feature>
<feature type="compositionally biased region" description="Gly residues" evidence="1">
    <location>
        <begin position="29"/>
        <end position="40"/>
    </location>
</feature>
<feature type="region of interest" description="Disordered" evidence="1">
    <location>
        <begin position="622"/>
        <end position="677"/>
    </location>
</feature>
<proteinExistence type="predicted"/>
<feature type="region of interest" description="Disordered" evidence="1">
    <location>
        <begin position="78"/>
        <end position="111"/>
    </location>
</feature>
<accession>A0AAW0AP17</accession>
<organism evidence="2 3">
    <name type="scientific">Favolaschia claudopus</name>
    <dbReference type="NCBI Taxonomy" id="2862362"/>
    <lineage>
        <taxon>Eukaryota</taxon>
        <taxon>Fungi</taxon>
        <taxon>Dikarya</taxon>
        <taxon>Basidiomycota</taxon>
        <taxon>Agaricomycotina</taxon>
        <taxon>Agaricomycetes</taxon>
        <taxon>Agaricomycetidae</taxon>
        <taxon>Agaricales</taxon>
        <taxon>Marasmiineae</taxon>
        <taxon>Mycenaceae</taxon>
        <taxon>Favolaschia</taxon>
    </lineage>
</organism>
<evidence type="ECO:0000313" key="3">
    <source>
        <dbReference type="Proteomes" id="UP001362999"/>
    </source>
</evidence>
<dbReference type="AlphaFoldDB" id="A0AAW0AP17"/>
<feature type="region of interest" description="Disordered" evidence="1">
    <location>
        <begin position="402"/>
        <end position="586"/>
    </location>
</feature>
<feature type="compositionally biased region" description="Basic and acidic residues" evidence="1">
    <location>
        <begin position="253"/>
        <end position="265"/>
    </location>
</feature>
<evidence type="ECO:0000313" key="2">
    <source>
        <dbReference type="EMBL" id="KAK7014411.1"/>
    </source>
</evidence>
<dbReference type="EMBL" id="JAWWNJ010000057">
    <property type="protein sequence ID" value="KAK7014411.1"/>
    <property type="molecule type" value="Genomic_DNA"/>
</dbReference>
<sequence>MQFRQPRPMGLGRWFPWGHGRRANELPAGGEGEGGDGGVAGETVWGWDREIERLREEEARDRQREWEVEVEAQKAKAKARQEAEEERERLREMKKQKARQEEEERERLREIEKQKAKARQEEEEQRWWRELQTAQAVEVQRRMRREWEREEWEKAKRFSRMWPHPIPPPAAQHQGGARPEIPIPTREVRVESSESDSCNSNFNRTRTASPVAAERVASLSPLALIQHLAGQRASSSPPPPSQGKAVSPSKASAADHRYAPYDKAKTQSKSTAARHDKTRQTGTPPPPLDAATAPSTSSSPYRPAVFAYPELTFDAVNVQSTSHDRAPVSPSPSPTLSTVNVPSTSQDRVSASPSPSPTLSGASVTTTRRRSSLVPSGAPPTSVAAHPYLPPALVAAPFGGESILGELDGDVSSPGAALPYPAPAAVPSAAPPDALAYSPHEFYSASESLPHAPRPSIDVGASSPAAPRQPRPSRDAVASLPYDAPPSPTPSVATGRRRSSLVPPDAPPTSAAGHPYVTRAPSLAVVASTTPSRPQSAPRACKSSLDPFASSPISAASSPSPGRPSFANGRRRSSLVPSDAPPISAAAHPYLTPSLVLPAVNPDTVLHGVYEDVSHQGERLFAPLPKRARRKSKATTPKLKDEDAANELEGELMSRCLSPTRASSTSSKASDDVKPRGKKRLGDEFIRVWDSKVYVNASQASSTSALLHDPTPSTTDTRRKRRKHRHSPPASSSFEDENAVLEWRRKVGATPYFGPPKMRRQFESESLEPVSYQLRPCLSWDS</sequence>
<dbReference type="Proteomes" id="UP001362999">
    <property type="component" value="Unassembled WGS sequence"/>
</dbReference>
<keyword evidence="3" id="KW-1185">Reference proteome</keyword>
<feature type="compositionally biased region" description="Low complexity" evidence="1">
    <location>
        <begin position="289"/>
        <end position="301"/>
    </location>
</feature>
<feature type="compositionally biased region" description="Polar residues" evidence="1">
    <location>
        <begin position="196"/>
        <end position="208"/>
    </location>
</feature>